<organism evidence="4">
    <name type="scientific">uncultured marine thaumarchaeote KM3_45_G08</name>
    <dbReference type="NCBI Taxonomy" id="1456157"/>
    <lineage>
        <taxon>Archaea</taxon>
        <taxon>Nitrososphaerota</taxon>
        <taxon>environmental samples</taxon>
    </lineage>
</organism>
<evidence type="ECO:0000256" key="1">
    <source>
        <dbReference type="SAM" id="Coils"/>
    </source>
</evidence>
<dbReference type="EMBL" id="KF900891">
    <property type="protein sequence ID" value="AIF10448.1"/>
    <property type="molecule type" value="Genomic_DNA"/>
</dbReference>
<keyword evidence="3" id="KW-0472">Membrane</keyword>
<feature type="compositionally biased region" description="Polar residues" evidence="2">
    <location>
        <begin position="807"/>
        <end position="818"/>
    </location>
</feature>
<feature type="compositionally biased region" description="Basic and acidic residues" evidence="2">
    <location>
        <begin position="874"/>
        <end position="895"/>
    </location>
</feature>
<accession>A0A075H9L2</accession>
<feature type="transmembrane region" description="Helical" evidence="3">
    <location>
        <begin position="165"/>
        <end position="183"/>
    </location>
</feature>
<evidence type="ECO:0000256" key="2">
    <source>
        <dbReference type="SAM" id="MobiDB-lite"/>
    </source>
</evidence>
<dbReference type="InterPro" id="IPR012683">
    <property type="entry name" value="CHP02302_TM"/>
</dbReference>
<dbReference type="Pfam" id="PF13779">
    <property type="entry name" value="DUF4175"/>
    <property type="match status" value="2"/>
</dbReference>
<sequence length="998" mass="109138">MTKPSSGLRWRDLKKFNSIGFRLRYLTYLCGAALCFEKCLPPLLTALATGLVFFSASLFGLWEVVGGWLHILLLIPFFLGLAVSLVWMVRVVKSPTVSESIQRLEQKNQLSHQPLRVLLDHPAGLPEISAGTQLLWNTHVARSAGVLKTLKASWPSVQMAKRDPFGLALILGTFALLALLVAGEETSARLAAARDIHLPGFAAPAPGELTAWINQPKYTGLPPVFLADRNGSFVSVDTGEKVVVAEGSAFVARVYGGEAVPLLRGQAAFEVGQETSPLELEFEVVDASNYSIDHELVSGGLLHIDQGLHAHGSWDLDVLADQSPFVSLVNPPEQTARASLKLTYRAEDDYGVEAISAHIQSTNKEFPSIGLELDVPRGSRELFEETGFYDLTSHPWAGSPATIELVARDVTGGEGKSERIEFELPRREFRNPLARSVIEYRKQLAWRLSSASEIKNALERLYQAPDKMPIDGFALEGLRAASKRLEYLDDETSRSDIIALLWEVALHIEDGEALAEQRLREAEEALRRALDENASNEEILALSQNLQDALADFLQTLEGGSETSSSGSLVDIERDLFGADTESRPLPDDLAMQEAGIPVERPDEETARAQELQDMAESIEDLALTGSREAAQNVLDRLQETLENLSGGQTSEAGSGGDDSSGQEEMAALEDIMARQDALLNETFRQMSDDPSDISDIAPTEPGQEAGPRDERVAAEETAAGQDPPGLRDDQIERMDDLSGGDPSPTAARQSNSVQQSQRPQIPEQNAGAGTQTSGEAEQGDMPATMTPPSLSDQGDEQTGEDREALTNPQNSPGSSSAEGDGPEQGKNQISSGRSRQALRDQPMDRQERIREELSDLIRSEGIAQERIPAQLNRAEKHMRDASEALRRERPDRAVRAQTQALHQLKQGVTLLKGPKSGESGAGATERSAGQQSASMERDPFGRQTQEVLGSPAGYVEIPEMSDVQQSRRILAELYRRAGQPERSEQERKYIERLLQWY</sequence>
<reference evidence="4" key="1">
    <citation type="journal article" date="2014" name="Genome Biol. Evol.">
        <title>Pangenome evidence for extensive interdomain horizontal transfer affecting lineage core and shell genes in uncultured planktonic thaumarchaeota and euryarchaeota.</title>
        <authorList>
            <person name="Deschamps P."/>
            <person name="Zivanovic Y."/>
            <person name="Moreira D."/>
            <person name="Rodriguez-Valera F."/>
            <person name="Lopez-Garcia P."/>
        </authorList>
    </citation>
    <scope>NUCLEOTIDE SEQUENCE</scope>
</reference>
<feature type="region of interest" description="Disordered" evidence="2">
    <location>
        <begin position="687"/>
        <end position="951"/>
    </location>
</feature>
<evidence type="ECO:0000256" key="3">
    <source>
        <dbReference type="SAM" id="Phobius"/>
    </source>
</evidence>
<protein>
    <recommendedName>
        <fullName evidence="5">DUF4175 domain-containing protein</fullName>
    </recommendedName>
</protein>
<keyword evidence="3" id="KW-0812">Transmembrane</keyword>
<proteinExistence type="predicted"/>
<name>A0A075H9L2_9ARCH</name>
<evidence type="ECO:0008006" key="5">
    <source>
        <dbReference type="Google" id="ProtNLM"/>
    </source>
</evidence>
<evidence type="ECO:0000313" key="4">
    <source>
        <dbReference type="EMBL" id="AIF10448.1"/>
    </source>
</evidence>
<feature type="compositionally biased region" description="Basic and acidic residues" evidence="2">
    <location>
        <begin position="726"/>
        <end position="737"/>
    </location>
</feature>
<feature type="coiled-coil region" evidence="1">
    <location>
        <begin position="512"/>
        <end position="539"/>
    </location>
</feature>
<feature type="compositionally biased region" description="Basic and acidic residues" evidence="2">
    <location>
        <begin position="838"/>
        <end position="859"/>
    </location>
</feature>
<feature type="transmembrane region" description="Helical" evidence="3">
    <location>
        <begin position="68"/>
        <end position="89"/>
    </location>
</feature>
<keyword evidence="3" id="KW-1133">Transmembrane helix</keyword>
<feature type="compositionally biased region" description="Polar residues" evidence="2">
    <location>
        <begin position="747"/>
        <end position="776"/>
    </location>
</feature>
<feature type="compositionally biased region" description="Polar residues" evidence="2">
    <location>
        <begin position="826"/>
        <end position="835"/>
    </location>
</feature>
<feature type="region of interest" description="Disordered" evidence="2">
    <location>
        <begin position="645"/>
        <end position="664"/>
    </location>
</feature>
<dbReference type="AlphaFoldDB" id="A0A075H9L2"/>
<feature type="transmembrane region" description="Helical" evidence="3">
    <location>
        <begin position="43"/>
        <end position="62"/>
    </location>
</feature>
<keyword evidence="1" id="KW-0175">Coiled coil</keyword>